<keyword evidence="3" id="KW-1185">Reference proteome</keyword>
<gene>
    <name evidence="2" type="ORF">JVT61DRAFT_1794</name>
</gene>
<dbReference type="AlphaFoldDB" id="A0A8I2YRI5"/>
<proteinExistence type="predicted"/>
<protein>
    <submittedName>
        <fullName evidence="2">Uncharacterized protein</fullName>
    </submittedName>
</protein>
<evidence type="ECO:0000256" key="1">
    <source>
        <dbReference type="SAM" id="MobiDB-lite"/>
    </source>
</evidence>
<sequence>MELMQGIKESIEYVVFSSYEVHSLTKITRNAAQNGIFTFDVKDKEEVMLIPYELIVASDNPMQAEECSHGGLRCNYFCRTCKVSSTTAEKKMDKGYNNIFQCGELRSPEDTRTQIKQQIELSKLSGGTDKVNKVVSQMGVRDTTCAMIINRMLPLGKVLRKRTAGKPAIPEAQVTTELEEEFERLLGGQLVDDCINPLLAYILDNANLLNTFRMRLESIDKHGLNLLSFAADYIVRYKGGLVGKHFKSLAQLMAFLVYDLVPQSVLDAWVMIGWLVVLLWHTSIDNIESYLAALSRAIEDFLSISAKCAPSILMSKPKFHFLLHLPMFIRRFGPAILYSTEHYESFNHVFRLAAIDSNRQAPSHDACQVFAEQEAMKHVVSGGHWHDPDQSFFVTSMTTHTNIVFSDFQSWSYSKQLTFVRGTAKLSTYVKDNGPPEVPDPISWDETQAAQCLHGIMVPTTRFQQAASVTAKHGDRAVVQKHVVIKHDDEYWIGKITEILVPFEQNIATHVVISVMEFLPELHCRLHMPCVKYPMPEHMIVIPPSDVICAVNVQHDCITSQCNSTRTMLEQQERLLTSRAQLLVDHAPTNAFILNIHSLHNYQWIISAIPIQTQDQTRASLMLDHALMRSHAAETLWSKKGADGEDAIPNPANEADPPPFEWQSKTHTKRARRKERQK</sequence>
<dbReference type="Proteomes" id="UP000683000">
    <property type="component" value="Unassembled WGS sequence"/>
</dbReference>
<comment type="caution">
    <text evidence="2">The sequence shown here is derived from an EMBL/GenBank/DDBJ whole genome shotgun (WGS) entry which is preliminary data.</text>
</comment>
<organism evidence="2 3">
    <name type="scientific">Boletus reticuloceps</name>
    <dbReference type="NCBI Taxonomy" id="495285"/>
    <lineage>
        <taxon>Eukaryota</taxon>
        <taxon>Fungi</taxon>
        <taxon>Dikarya</taxon>
        <taxon>Basidiomycota</taxon>
        <taxon>Agaricomycotina</taxon>
        <taxon>Agaricomycetes</taxon>
        <taxon>Agaricomycetidae</taxon>
        <taxon>Boletales</taxon>
        <taxon>Boletineae</taxon>
        <taxon>Boletaceae</taxon>
        <taxon>Boletoideae</taxon>
        <taxon>Boletus</taxon>
    </lineage>
</organism>
<dbReference type="PANTHER" id="PTHR31912">
    <property type="entry name" value="IP13529P"/>
    <property type="match status" value="1"/>
</dbReference>
<evidence type="ECO:0000313" key="3">
    <source>
        <dbReference type="Proteomes" id="UP000683000"/>
    </source>
</evidence>
<evidence type="ECO:0000313" key="2">
    <source>
        <dbReference type="EMBL" id="KAG6376770.1"/>
    </source>
</evidence>
<feature type="compositionally biased region" description="Basic residues" evidence="1">
    <location>
        <begin position="666"/>
        <end position="678"/>
    </location>
</feature>
<dbReference type="PANTHER" id="PTHR31912:SF34">
    <property type="entry name" value="NOTOCHORD-RELATED PROTEIN"/>
    <property type="match status" value="1"/>
</dbReference>
<feature type="region of interest" description="Disordered" evidence="1">
    <location>
        <begin position="638"/>
        <end position="678"/>
    </location>
</feature>
<dbReference type="OrthoDB" id="2506088at2759"/>
<name>A0A8I2YRI5_9AGAM</name>
<accession>A0A8I2YRI5</accession>
<dbReference type="EMBL" id="JAGFBS010000011">
    <property type="protein sequence ID" value="KAG6376770.1"/>
    <property type="molecule type" value="Genomic_DNA"/>
</dbReference>
<reference evidence="2" key="1">
    <citation type="submission" date="2021-03" db="EMBL/GenBank/DDBJ databases">
        <title>Evolutionary innovations through gain and loss of genes in the ectomycorrhizal Boletales.</title>
        <authorList>
            <person name="Wu G."/>
            <person name="Miyauchi S."/>
            <person name="Morin E."/>
            <person name="Yang Z.-L."/>
            <person name="Xu J."/>
            <person name="Martin F.M."/>
        </authorList>
    </citation>
    <scope>NUCLEOTIDE SEQUENCE</scope>
    <source>
        <strain evidence="2">BR01</strain>
    </source>
</reference>